<gene>
    <name evidence="1" type="ORF">LCGC14_2508450</name>
</gene>
<comment type="caution">
    <text evidence="1">The sequence shown here is derived from an EMBL/GenBank/DDBJ whole genome shotgun (WGS) entry which is preliminary data.</text>
</comment>
<evidence type="ECO:0000313" key="1">
    <source>
        <dbReference type="EMBL" id="KKL15153.1"/>
    </source>
</evidence>
<reference evidence="1" key="1">
    <citation type="journal article" date="2015" name="Nature">
        <title>Complex archaea that bridge the gap between prokaryotes and eukaryotes.</title>
        <authorList>
            <person name="Spang A."/>
            <person name="Saw J.H."/>
            <person name="Jorgensen S.L."/>
            <person name="Zaremba-Niedzwiedzka K."/>
            <person name="Martijn J."/>
            <person name="Lind A.E."/>
            <person name="van Eijk R."/>
            <person name="Schleper C."/>
            <person name="Guy L."/>
            <person name="Ettema T.J."/>
        </authorList>
    </citation>
    <scope>NUCLEOTIDE SEQUENCE</scope>
</reference>
<protein>
    <submittedName>
        <fullName evidence="1">Uncharacterized protein</fullName>
    </submittedName>
</protein>
<accession>A0A0F9DTD4</accession>
<dbReference type="EMBL" id="LAZR01040172">
    <property type="protein sequence ID" value="KKL15153.1"/>
    <property type="molecule type" value="Genomic_DNA"/>
</dbReference>
<organism evidence="1">
    <name type="scientific">marine sediment metagenome</name>
    <dbReference type="NCBI Taxonomy" id="412755"/>
    <lineage>
        <taxon>unclassified sequences</taxon>
        <taxon>metagenomes</taxon>
        <taxon>ecological metagenomes</taxon>
    </lineage>
</organism>
<dbReference type="AlphaFoldDB" id="A0A0F9DTD4"/>
<sequence length="292" mass="31029">MASGNTTTDALAESLPTIRSSARIVREYEGVMQRLVDGKTLGEGIGLSWHEISLAALTASAINETTELDNPQQLSDTEFTITPSMVAIHTVISDRVGARISKNAFAQTGGLAQNAIERKKDIDGLTVLDGATTVIAGAGTTLTSGHISAAASRIRFGAANEPSNPPLHVVLHSYQFKDLFDEATAGYGTYPLMEGPTARVFQEGFKGQIDGAMLFEDNNISIITGDDVKGGAFAKEGIVLVQGRSPRTIILRNEKLGGGATELIIYDEYAYGERSSGNWLYEIQSDATAPTS</sequence>
<name>A0A0F9DTD4_9ZZZZ</name>
<proteinExistence type="predicted"/>